<gene>
    <name evidence="1" type="ORF">SAMN05216582_1087</name>
</gene>
<dbReference type="EMBL" id="FRBC01000008">
    <property type="protein sequence ID" value="SHK57018.1"/>
    <property type="molecule type" value="Genomic_DNA"/>
</dbReference>
<dbReference type="PANTHER" id="PTHR34986">
    <property type="entry name" value="EVOLVED BETA-GALACTOSIDASE SUBUNIT BETA"/>
    <property type="match status" value="1"/>
</dbReference>
<protein>
    <submittedName>
        <fullName evidence="1">YhcH/YjgK/YiaL family protein</fullName>
    </submittedName>
</protein>
<sequence>MIAGNLNTIGQELGMYPAAIRQGLNFLLEHDLAALPAGRHEIDGQRVFAKVSCYDAEPADQRRPERHEDYIDIQCIVMGEEKIGVCSMDDVHLVDSDKLASNDILYYNAAEKPAEEMWLTLPAGGLAIFFPWDVHRPNCQAGEHKAVKKIVVKVSAAACGCEKRGF</sequence>
<dbReference type="Pfam" id="PF04074">
    <property type="entry name" value="DUF386"/>
    <property type="match status" value="1"/>
</dbReference>
<dbReference type="InterPro" id="IPR037012">
    <property type="entry name" value="NanQ/TabA/YiaL_sf"/>
</dbReference>
<evidence type="ECO:0000313" key="2">
    <source>
        <dbReference type="Proteomes" id="UP000184263"/>
    </source>
</evidence>
<dbReference type="Gene3D" id="2.60.120.370">
    <property type="entry name" value="YhcH/YjgK/YiaL"/>
    <property type="match status" value="1"/>
</dbReference>
<proteinExistence type="predicted"/>
<dbReference type="PANTHER" id="PTHR34986:SF1">
    <property type="entry name" value="PROTEIN YIAL"/>
    <property type="match status" value="1"/>
</dbReference>
<dbReference type="SUPFAM" id="SSF51197">
    <property type="entry name" value="Clavaminate synthase-like"/>
    <property type="match status" value="1"/>
</dbReference>
<dbReference type="GO" id="GO:0005829">
    <property type="term" value="C:cytosol"/>
    <property type="evidence" value="ECO:0007669"/>
    <property type="project" value="TreeGrafter"/>
</dbReference>
<dbReference type="AlphaFoldDB" id="A0A1M6TJS2"/>
<reference evidence="1 2" key="1">
    <citation type="submission" date="2016-11" db="EMBL/GenBank/DDBJ databases">
        <authorList>
            <person name="Jaros S."/>
            <person name="Januszkiewicz K."/>
            <person name="Wedrychowicz H."/>
        </authorList>
    </citation>
    <scope>NUCLEOTIDE SEQUENCE [LARGE SCALE GENOMIC DNA]</scope>
    <source>
        <strain evidence="1 2">HD4</strain>
    </source>
</reference>
<name>A0A1M6TJS2_SELRU</name>
<dbReference type="NCBIfam" id="TIGR00022">
    <property type="entry name" value="YhcH/YjgK/YiaL family protein"/>
    <property type="match status" value="1"/>
</dbReference>
<accession>A0A1M6TJS2</accession>
<dbReference type="Proteomes" id="UP000184263">
    <property type="component" value="Unassembled WGS sequence"/>
</dbReference>
<dbReference type="InterPro" id="IPR004375">
    <property type="entry name" value="NanQ/TabA/YiaL"/>
</dbReference>
<evidence type="ECO:0000313" key="1">
    <source>
        <dbReference type="EMBL" id="SHK57018.1"/>
    </source>
</evidence>
<organism evidence="1 2">
    <name type="scientific">Selenomonas ruminantium</name>
    <dbReference type="NCBI Taxonomy" id="971"/>
    <lineage>
        <taxon>Bacteria</taxon>
        <taxon>Bacillati</taxon>
        <taxon>Bacillota</taxon>
        <taxon>Negativicutes</taxon>
        <taxon>Selenomonadales</taxon>
        <taxon>Selenomonadaceae</taxon>
        <taxon>Selenomonas</taxon>
    </lineage>
</organism>
<dbReference type="RefSeq" id="WP_073088853.1">
    <property type="nucleotide sequence ID" value="NZ_FRBC01000008.1"/>
</dbReference>